<evidence type="ECO:0000256" key="1">
    <source>
        <dbReference type="ARBA" id="ARBA00023125"/>
    </source>
</evidence>
<evidence type="ECO:0000259" key="2">
    <source>
        <dbReference type="PROSITE" id="PS50943"/>
    </source>
</evidence>
<dbReference type="PANTHER" id="PTHR46797:SF1">
    <property type="entry name" value="METHYLPHOSPHONATE SYNTHASE"/>
    <property type="match status" value="1"/>
</dbReference>
<dbReference type="Gene3D" id="1.10.260.40">
    <property type="entry name" value="lambda repressor-like DNA-binding domains"/>
    <property type="match status" value="1"/>
</dbReference>
<dbReference type="InterPro" id="IPR011051">
    <property type="entry name" value="RmlC_Cupin_sf"/>
</dbReference>
<reference evidence="3 4" key="1">
    <citation type="submission" date="2024-06" db="EMBL/GenBank/DDBJ databases">
        <title>Draft genome sequence of Geodermatophilus badlandi, a novel member of the Geodermatophilaceae isolated from badland sedimentary rocks in the Red desert, Wyoming, USA.</title>
        <authorList>
            <person name="Ben Tekaya S."/>
            <person name="Nouioui I."/>
            <person name="Flores G.M."/>
            <person name="Shaal M.N."/>
            <person name="Bredoire F."/>
            <person name="Basile F."/>
            <person name="Van Diepen L."/>
            <person name="Ward N.L."/>
        </authorList>
    </citation>
    <scope>NUCLEOTIDE SEQUENCE [LARGE SCALE GENOMIC DNA]</scope>
    <source>
        <strain evidence="3 4">WL48A</strain>
    </source>
</reference>
<dbReference type="InterPro" id="IPR010982">
    <property type="entry name" value="Lambda_DNA-bd_dom_sf"/>
</dbReference>
<dbReference type="InterPro" id="IPR014710">
    <property type="entry name" value="RmlC-like_jellyroll"/>
</dbReference>
<dbReference type="Pfam" id="PF13560">
    <property type="entry name" value="HTH_31"/>
    <property type="match status" value="1"/>
</dbReference>
<evidence type="ECO:0000313" key="4">
    <source>
        <dbReference type="Proteomes" id="UP001560045"/>
    </source>
</evidence>
<gene>
    <name evidence="3" type="ORF">ABQ292_17590</name>
</gene>
<protein>
    <submittedName>
        <fullName evidence="3">Helix-turn-helix domain-containing protein</fullName>
    </submittedName>
</protein>
<dbReference type="EMBL" id="JBFNXQ010000062">
    <property type="protein sequence ID" value="MEX5720177.1"/>
    <property type="molecule type" value="Genomic_DNA"/>
</dbReference>
<dbReference type="PANTHER" id="PTHR46797">
    <property type="entry name" value="HTH-TYPE TRANSCRIPTIONAL REGULATOR"/>
    <property type="match status" value="1"/>
</dbReference>
<dbReference type="Gene3D" id="2.60.120.10">
    <property type="entry name" value="Jelly Rolls"/>
    <property type="match status" value="1"/>
</dbReference>
<dbReference type="CDD" id="cd00093">
    <property type="entry name" value="HTH_XRE"/>
    <property type="match status" value="1"/>
</dbReference>
<feature type="domain" description="HTH cro/C1-type" evidence="2">
    <location>
        <begin position="13"/>
        <end position="68"/>
    </location>
</feature>
<name>A0ABV3XIK3_9ACTN</name>
<proteinExistence type="predicted"/>
<evidence type="ECO:0000313" key="3">
    <source>
        <dbReference type="EMBL" id="MEX5720177.1"/>
    </source>
</evidence>
<dbReference type="Proteomes" id="UP001560045">
    <property type="component" value="Unassembled WGS sequence"/>
</dbReference>
<accession>A0ABV3XIK3</accession>
<dbReference type="SUPFAM" id="SSF47413">
    <property type="entry name" value="lambda repressor-like DNA-binding domains"/>
    <property type="match status" value="1"/>
</dbReference>
<dbReference type="InterPro" id="IPR050807">
    <property type="entry name" value="TransReg_Diox_bact_type"/>
</dbReference>
<dbReference type="RefSeq" id="WP_369208747.1">
    <property type="nucleotide sequence ID" value="NZ_JBFNXQ010000062.1"/>
</dbReference>
<dbReference type="SMART" id="SM00530">
    <property type="entry name" value="HTH_XRE"/>
    <property type="match status" value="1"/>
</dbReference>
<keyword evidence="1" id="KW-0238">DNA-binding</keyword>
<keyword evidence="4" id="KW-1185">Reference proteome</keyword>
<dbReference type="CDD" id="cd02209">
    <property type="entry name" value="cupin_XRE_C"/>
    <property type="match status" value="1"/>
</dbReference>
<comment type="caution">
    <text evidence="3">The sequence shown here is derived from an EMBL/GenBank/DDBJ whole genome shotgun (WGS) entry which is preliminary data.</text>
</comment>
<dbReference type="PROSITE" id="PS50943">
    <property type="entry name" value="HTH_CROC1"/>
    <property type="match status" value="1"/>
</dbReference>
<dbReference type="SUPFAM" id="SSF51182">
    <property type="entry name" value="RmlC-like cupins"/>
    <property type="match status" value="1"/>
</dbReference>
<organism evidence="3 4">
    <name type="scientific">Geodermatophilus maliterrae</name>
    <dbReference type="NCBI Taxonomy" id="3162531"/>
    <lineage>
        <taxon>Bacteria</taxon>
        <taxon>Bacillati</taxon>
        <taxon>Actinomycetota</taxon>
        <taxon>Actinomycetes</taxon>
        <taxon>Geodermatophilales</taxon>
        <taxon>Geodermatophilaceae</taxon>
        <taxon>Geodermatophilus</taxon>
    </lineage>
</organism>
<sequence length="191" mass="19961">MDGECCRRGGRNVRRLRTERQLSLGGLARQAGLAEQTPADLEGGRGNPTVETLLAVARALGVGAPSLLAEWGSPVVVRRAGDAAWAERPGGRRRELGEISGTSEVATAVVELPGRAAPPAPFPPGTLLHVYVVSGRVLAGPLDDRHRLGAGDLIRFPTDVPHVPHVLAASAGPAVVHVVTTVPRVTQFPPQ</sequence>
<dbReference type="InterPro" id="IPR001387">
    <property type="entry name" value="Cro/C1-type_HTH"/>
</dbReference>